<dbReference type="Proteomes" id="UP000694545">
    <property type="component" value="Unplaced"/>
</dbReference>
<dbReference type="GO" id="GO:0005154">
    <property type="term" value="F:epidermal growth factor receptor binding"/>
    <property type="evidence" value="ECO:0007669"/>
    <property type="project" value="TreeGrafter"/>
</dbReference>
<keyword evidence="8" id="KW-0472">Membrane</keyword>
<keyword evidence="8" id="KW-1133">Transmembrane helix</keyword>
<keyword evidence="11" id="KW-1185">Reference proteome</keyword>
<dbReference type="PANTHER" id="PTHR10740:SF1">
    <property type="entry name" value="PROTRANSFORMING GROWTH FACTOR ALPHA"/>
    <property type="match status" value="1"/>
</dbReference>
<dbReference type="PRINTS" id="PR00009">
    <property type="entry name" value="EGFTGF"/>
</dbReference>
<sequence>MWIFSPPGMLSAVCQALENTTSVFSAPPVAAAVRSHFDKCPDGHAKFCFHGTCRYLVQEEKPTCVCYSGFVGSRCEHVDLLAVVAANHKKQTLTLVVVVSVIASVALIVVCVLIFCCGTRQHCEWCRTIPCRQEKPNGLLKGGTSCCSSETGL</sequence>
<organism evidence="10 11">
    <name type="scientific">Varanus komodoensis</name>
    <name type="common">Komodo dragon</name>
    <dbReference type="NCBI Taxonomy" id="61221"/>
    <lineage>
        <taxon>Eukaryota</taxon>
        <taxon>Metazoa</taxon>
        <taxon>Chordata</taxon>
        <taxon>Craniata</taxon>
        <taxon>Vertebrata</taxon>
        <taxon>Euteleostomi</taxon>
        <taxon>Lepidosauria</taxon>
        <taxon>Squamata</taxon>
        <taxon>Bifurcata</taxon>
        <taxon>Unidentata</taxon>
        <taxon>Episquamata</taxon>
        <taxon>Toxicofera</taxon>
        <taxon>Anguimorpha</taxon>
        <taxon>Paleoanguimorpha</taxon>
        <taxon>Varanoidea</taxon>
        <taxon>Varanidae</taxon>
        <taxon>Varanus</taxon>
    </lineage>
</organism>
<dbReference type="PROSITE" id="PS00022">
    <property type="entry name" value="EGF_1"/>
    <property type="match status" value="1"/>
</dbReference>
<evidence type="ECO:0000259" key="9">
    <source>
        <dbReference type="PROSITE" id="PS50026"/>
    </source>
</evidence>
<evidence type="ECO:0000313" key="11">
    <source>
        <dbReference type="Proteomes" id="UP000694545"/>
    </source>
</evidence>
<dbReference type="OMA" id="HSGYIGA"/>
<dbReference type="GO" id="GO:0045840">
    <property type="term" value="P:positive regulation of mitotic nuclear division"/>
    <property type="evidence" value="ECO:0007669"/>
    <property type="project" value="TreeGrafter"/>
</dbReference>
<comment type="caution">
    <text evidence="7">Lacks conserved residue(s) required for the propagation of feature annotation.</text>
</comment>
<protein>
    <submittedName>
        <fullName evidence="10">Transforming growth factor alpha</fullName>
    </submittedName>
</protein>
<keyword evidence="3 7" id="KW-0245">EGF-like domain</keyword>
<evidence type="ECO:0000256" key="2">
    <source>
        <dbReference type="ARBA" id="ARBA00022525"/>
    </source>
</evidence>
<dbReference type="PROSITE" id="PS50026">
    <property type="entry name" value="EGF_3"/>
    <property type="match status" value="1"/>
</dbReference>
<reference evidence="10" key="1">
    <citation type="submission" date="2025-08" db="UniProtKB">
        <authorList>
            <consortium name="Ensembl"/>
        </authorList>
    </citation>
    <scope>IDENTIFICATION</scope>
</reference>
<evidence type="ECO:0000256" key="7">
    <source>
        <dbReference type="PROSITE-ProRule" id="PRU00076"/>
    </source>
</evidence>
<dbReference type="PANTHER" id="PTHR10740">
    <property type="entry name" value="TRANSFORMING GROWTH FACTOR ALPHA"/>
    <property type="match status" value="1"/>
</dbReference>
<dbReference type="GO" id="GO:0008083">
    <property type="term" value="F:growth factor activity"/>
    <property type="evidence" value="ECO:0007669"/>
    <property type="project" value="UniProtKB-KW"/>
</dbReference>
<dbReference type="AlphaFoldDB" id="A0A8D2J3J5"/>
<feature type="domain" description="EGF-like" evidence="9">
    <location>
        <begin position="36"/>
        <end position="76"/>
    </location>
</feature>
<keyword evidence="8" id="KW-0812">Transmembrane</keyword>
<dbReference type="FunFam" id="2.10.25.10:FF:000182">
    <property type="entry name" value="Protransforming growth factor alpha"/>
    <property type="match status" value="1"/>
</dbReference>
<keyword evidence="2" id="KW-0964">Secreted</keyword>
<dbReference type="GO" id="GO:0051781">
    <property type="term" value="P:positive regulation of cell division"/>
    <property type="evidence" value="ECO:0007669"/>
    <property type="project" value="UniProtKB-KW"/>
</dbReference>
<proteinExistence type="predicted"/>
<accession>A0A8D2J3J5</accession>
<evidence type="ECO:0000256" key="8">
    <source>
        <dbReference type="SAM" id="Phobius"/>
    </source>
</evidence>
<dbReference type="GO" id="GO:0005615">
    <property type="term" value="C:extracellular space"/>
    <property type="evidence" value="ECO:0007669"/>
    <property type="project" value="UniProtKB-ARBA"/>
</dbReference>
<evidence type="ECO:0000256" key="5">
    <source>
        <dbReference type="ARBA" id="ARBA00023157"/>
    </source>
</evidence>
<dbReference type="GO" id="GO:0007173">
    <property type="term" value="P:epidermal growth factor receptor signaling pathway"/>
    <property type="evidence" value="ECO:0007669"/>
    <property type="project" value="TreeGrafter"/>
</dbReference>
<evidence type="ECO:0000256" key="6">
    <source>
        <dbReference type="ARBA" id="ARBA00023246"/>
    </source>
</evidence>
<evidence type="ECO:0000256" key="4">
    <source>
        <dbReference type="ARBA" id="ARBA00023030"/>
    </source>
</evidence>
<evidence type="ECO:0000256" key="3">
    <source>
        <dbReference type="ARBA" id="ARBA00022536"/>
    </source>
</evidence>
<reference evidence="10" key="2">
    <citation type="submission" date="2025-09" db="UniProtKB">
        <authorList>
            <consortium name="Ensembl"/>
        </authorList>
    </citation>
    <scope>IDENTIFICATION</scope>
</reference>
<name>A0A8D2J3J5_VARKO</name>
<dbReference type="Ensembl" id="ENSVKKT00000006829.1">
    <property type="protein sequence ID" value="ENSVKKP00000006652.1"/>
    <property type="gene ID" value="ENSVKKG00000004824.1"/>
</dbReference>
<keyword evidence="5 7" id="KW-1015">Disulfide bond</keyword>
<comment type="subcellular location">
    <subcellularLocation>
        <location evidence="1">Secreted</location>
        <location evidence="1">Extracellular space</location>
    </subcellularLocation>
</comment>
<dbReference type="GO" id="GO:0008284">
    <property type="term" value="P:positive regulation of cell population proliferation"/>
    <property type="evidence" value="ECO:0007669"/>
    <property type="project" value="TreeGrafter"/>
</dbReference>
<dbReference type="SUPFAM" id="SSF57196">
    <property type="entry name" value="EGF/Laminin"/>
    <property type="match status" value="1"/>
</dbReference>
<evidence type="ECO:0000313" key="10">
    <source>
        <dbReference type="Ensembl" id="ENSVKKP00000006652.1"/>
    </source>
</evidence>
<dbReference type="Gene3D" id="2.10.25.10">
    <property type="entry name" value="Laminin"/>
    <property type="match status" value="1"/>
</dbReference>
<evidence type="ECO:0000256" key="1">
    <source>
        <dbReference type="ARBA" id="ARBA00004239"/>
    </source>
</evidence>
<keyword evidence="6" id="KW-0497">Mitogen</keyword>
<dbReference type="PROSITE" id="PS01186">
    <property type="entry name" value="EGF_2"/>
    <property type="match status" value="1"/>
</dbReference>
<dbReference type="InterPro" id="IPR000742">
    <property type="entry name" value="EGF"/>
</dbReference>
<feature type="transmembrane region" description="Helical" evidence="8">
    <location>
        <begin position="93"/>
        <end position="115"/>
    </location>
</feature>
<keyword evidence="4" id="KW-0339">Growth factor</keyword>
<feature type="disulfide bond" evidence="7">
    <location>
        <begin position="66"/>
        <end position="75"/>
    </location>
</feature>